<dbReference type="EMBL" id="BARS01030800">
    <property type="protein sequence ID" value="GAG25886.1"/>
    <property type="molecule type" value="Genomic_DNA"/>
</dbReference>
<feature type="non-terminal residue" evidence="2">
    <location>
        <position position="1"/>
    </location>
</feature>
<protein>
    <submittedName>
        <fullName evidence="2">Uncharacterized protein</fullName>
    </submittedName>
</protein>
<gene>
    <name evidence="2" type="ORF">S01H1_47995</name>
</gene>
<organism evidence="2">
    <name type="scientific">marine sediment metagenome</name>
    <dbReference type="NCBI Taxonomy" id="412755"/>
    <lineage>
        <taxon>unclassified sequences</taxon>
        <taxon>metagenomes</taxon>
        <taxon>ecological metagenomes</taxon>
    </lineage>
</organism>
<feature type="transmembrane region" description="Helical" evidence="1">
    <location>
        <begin position="145"/>
        <end position="166"/>
    </location>
</feature>
<evidence type="ECO:0000256" key="1">
    <source>
        <dbReference type="SAM" id="Phobius"/>
    </source>
</evidence>
<dbReference type="AlphaFoldDB" id="X0XLQ1"/>
<sequence length="170" mass="19045">LDMSLTEIATLAVYEQWSNGTIYGNVVIPEGFLSLREPPIIGPPYFEVSLTIKYSLGLTIAQVQALWDQSSDYSLLTVRGVKNWYQAEEGNTIYETLRLQNGGLAWWQMYPILEWLPQFRDEIVNKLGKDDLNLPMEPYKLGQTLAFSLGLGGGALAALGVVFLLLSRRT</sequence>
<evidence type="ECO:0000313" key="2">
    <source>
        <dbReference type="EMBL" id="GAG25886.1"/>
    </source>
</evidence>
<name>X0XLQ1_9ZZZZ</name>
<proteinExistence type="predicted"/>
<reference evidence="2" key="1">
    <citation type="journal article" date="2014" name="Front. Microbiol.">
        <title>High frequency of phylogenetically diverse reductive dehalogenase-homologous genes in deep subseafloor sedimentary metagenomes.</title>
        <authorList>
            <person name="Kawai M."/>
            <person name="Futagami T."/>
            <person name="Toyoda A."/>
            <person name="Takaki Y."/>
            <person name="Nishi S."/>
            <person name="Hori S."/>
            <person name="Arai W."/>
            <person name="Tsubouchi T."/>
            <person name="Morono Y."/>
            <person name="Uchiyama I."/>
            <person name="Ito T."/>
            <person name="Fujiyama A."/>
            <person name="Inagaki F."/>
            <person name="Takami H."/>
        </authorList>
    </citation>
    <scope>NUCLEOTIDE SEQUENCE</scope>
    <source>
        <strain evidence="2">Expedition CK06-06</strain>
    </source>
</reference>
<comment type="caution">
    <text evidence="2">The sequence shown here is derived from an EMBL/GenBank/DDBJ whole genome shotgun (WGS) entry which is preliminary data.</text>
</comment>
<keyword evidence="1" id="KW-1133">Transmembrane helix</keyword>
<accession>X0XLQ1</accession>
<keyword evidence="1" id="KW-0812">Transmembrane</keyword>
<keyword evidence="1" id="KW-0472">Membrane</keyword>